<organism evidence="2 3">
    <name type="scientific">Acidithiobacillus caldus</name>
    <dbReference type="NCBI Taxonomy" id="33059"/>
    <lineage>
        <taxon>Bacteria</taxon>
        <taxon>Pseudomonadati</taxon>
        <taxon>Pseudomonadota</taxon>
        <taxon>Acidithiobacillia</taxon>
        <taxon>Acidithiobacillales</taxon>
        <taxon>Acidithiobacillaceae</taxon>
        <taxon>Acidithiobacillus</taxon>
    </lineage>
</organism>
<evidence type="ECO:0000313" key="3">
    <source>
        <dbReference type="Proteomes" id="UP000175616"/>
    </source>
</evidence>
<evidence type="ECO:0000256" key="1">
    <source>
        <dbReference type="SAM" id="Coils"/>
    </source>
</evidence>
<evidence type="ECO:0000313" key="2">
    <source>
        <dbReference type="EMBL" id="OFC37869.1"/>
    </source>
</evidence>
<reference evidence="2 3" key="1">
    <citation type="submission" date="2016-06" db="EMBL/GenBank/DDBJ databases">
        <title>Gene turnover analysis identifies the evolutionary adaptation of the extremophile Acidithiobacillus caldus.</title>
        <authorList>
            <person name="Zhang X."/>
        </authorList>
    </citation>
    <scope>NUCLEOTIDE SEQUENCE [LARGE SCALE GENOMIC DNA]</scope>
    <source>
        <strain evidence="2 3">DX</strain>
    </source>
</reference>
<dbReference type="EMBL" id="LZYE01000063">
    <property type="protein sequence ID" value="OFC37869.1"/>
    <property type="molecule type" value="Genomic_DNA"/>
</dbReference>
<accession>A0A1E7YPK1</accession>
<dbReference type="RefSeq" id="WP_070114124.1">
    <property type="nucleotide sequence ID" value="NZ_LZYE01000063.1"/>
</dbReference>
<comment type="caution">
    <text evidence="2">The sequence shown here is derived from an EMBL/GenBank/DDBJ whole genome shotgun (WGS) entry which is preliminary data.</text>
</comment>
<feature type="coiled-coil region" evidence="1">
    <location>
        <begin position="3"/>
        <end position="48"/>
    </location>
</feature>
<gene>
    <name evidence="2" type="ORF">BAE27_03310</name>
</gene>
<proteinExistence type="predicted"/>
<dbReference type="AlphaFoldDB" id="A0A1E7YPK1"/>
<protein>
    <recommendedName>
        <fullName evidence="4">DNA-binding protein</fullName>
    </recommendedName>
</protein>
<sequence length="120" mass="13788">MTEKKQTRRRRSVEERMADLERKRQEVLEKQRAALAKIEEEKKRLAQTPAVRKTQMEHQKRFERAVQAIAGDLDHRHFIAIIAEAVDRGVDADALAEKGEALLATHGKGRRGRKPRNLSA</sequence>
<evidence type="ECO:0008006" key="4">
    <source>
        <dbReference type="Google" id="ProtNLM"/>
    </source>
</evidence>
<dbReference type="Proteomes" id="UP000175616">
    <property type="component" value="Unassembled WGS sequence"/>
</dbReference>
<keyword evidence="1" id="KW-0175">Coiled coil</keyword>
<name>A0A1E7YPK1_9PROT</name>